<comment type="similarity">
    <text evidence="1">Belongs to the NAD(P)-dependent epimerase/dehydratase family.</text>
</comment>
<reference evidence="3" key="1">
    <citation type="submission" date="2021-04" db="EMBL/GenBank/DDBJ databases">
        <title>Genome based classification of Actinospica acidithermotolerans sp. nov., an actinobacterium isolated from an Indonesian hot spring.</title>
        <authorList>
            <person name="Kusuma A.B."/>
            <person name="Putra K.E."/>
            <person name="Nafisah S."/>
            <person name="Loh J."/>
            <person name="Nouioui I."/>
            <person name="Goodfellow M."/>
        </authorList>
    </citation>
    <scope>NUCLEOTIDE SEQUENCE</scope>
    <source>
        <strain evidence="3">CSCA 57</strain>
    </source>
</reference>
<dbReference type="Proteomes" id="UP000675781">
    <property type="component" value="Unassembled WGS sequence"/>
</dbReference>
<dbReference type="AlphaFoldDB" id="A0A941ILU8"/>
<accession>A0A941ILU8</accession>
<dbReference type="PANTHER" id="PTHR43000">
    <property type="entry name" value="DTDP-D-GLUCOSE 4,6-DEHYDRATASE-RELATED"/>
    <property type="match status" value="1"/>
</dbReference>
<proteinExistence type="inferred from homology"/>
<feature type="domain" description="NAD-dependent epimerase/dehydratase" evidence="2">
    <location>
        <begin position="3"/>
        <end position="243"/>
    </location>
</feature>
<sequence length="317" mass="34012">MLLVTGGLGFIGSHTTRALLDRGETCVLAQRRAETDAPLFPDEVGERVHLERVDVTDRRALFDLGERHEITGIVHLAGAYFGDPVHDARANLEALLNLVEAARTWNVRRMGVASSIGVYDGGGAGPQHEAQPLPLTAHHAIAASKKVDEILVSHLGEATGVEIYSARIGAIWGPLGRATSRFFALPQLVHAAVAGEPVDVAALPGGVLPYAEDGIDLLYVRDCGRALACLQLADQLQDRVYNVSGGRMTTYGEVADALTAAVPGHIAPLQSGGDPDPRFPAMWLDISRLRRDTGYEPSFDTTRAVVDYVAWIRSRSA</sequence>
<evidence type="ECO:0000313" key="4">
    <source>
        <dbReference type="Proteomes" id="UP000675781"/>
    </source>
</evidence>
<dbReference type="RefSeq" id="WP_212527936.1">
    <property type="nucleotide sequence ID" value="NZ_JAGSOG010000029.1"/>
</dbReference>
<organism evidence="3 4">
    <name type="scientific">Actinospica durhamensis</name>
    <dbReference type="NCBI Taxonomy" id="1508375"/>
    <lineage>
        <taxon>Bacteria</taxon>
        <taxon>Bacillati</taxon>
        <taxon>Actinomycetota</taxon>
        <taxon>Actinomycetes</taxon>
        <taxon>Catenulisporales</taxon>
        <taxon>Actinospicaceae</taxon>
        <taxon>Actinospica</taxon>
    </lineage>
</organism>
<dbReference type="InterPro" id="IPR036291">
    <property type="entry name" value="NAD(P)-bd_dom_sf"/>
</dbReference>
<evidence type="ECO:0000313" key="3">
    <source>
        <dbReference type="EMBL" id="MBR7833415.1"/>
    </source>
</evidence>
<name>A0A941ILU8_9ACTN</name>
<comment type="caution">
    <text evidence="3">The sequence shown here is derived from an EMBL/GenBank/DDBJ whole genome shotgun (WGS) entry which is preliminary data.</text>
</comment>
<evidence type="ECO:0000259" key="2">
    <source>
        <dbReference type="Pfam" id="PF01370"/>
    </source>
</evidence>
<dbReference type="Pfam" id="PF01370">
    <property type="entry name" value="Epimerase"/>
    <property type="match status" value="1"/>
</dbReference>
<dbReference type="EMBL" id="JAGSOG010000029">
    <property type="protein sequence ID" value="MBR7833415.1"/>
    <property type="molecule type" value="Genomic_DNA"/>
</dbReference>
<keyword evidence="4" id="KW-1185">Reference proteome</keyword>
<dbReference type="Gene3D" id="3.40.50.720">
    <property type="entry name" value="NAD(P)-binding Rossmann-like Domain"/>
    <property type="match status" value="1"/>
</dbReference>
<dbReference type="InterPro" id="IPR001509">
    <property type="entry name" value="Epimerase_deHydtase"/>
</dbReference>
<protein>
    <submittedName>
        <fullName evidence="3">NAD(P)-dependent oxidoreductase</fullName>
    </submittedName>
</protein>
<dbReference type="SUPFAM" id="SSF51735">
    <property type="entry name" value="NAD(P)-binding Rossmann-fold domains"/>
    <property type="match status" value="1"/>
</dbReference>
<evidence type="ECO:0000256" key="1">
    <source>
        <dbReference type="ARBA" id="ARBA00007637"/>
    </source>
</evidence>
<gene>
    <name evidence="3" type="ORF">KDL01_09070</name>
</gene>